<dbReference type="EMBL" id="JAPXGP010000002">
    <property type="protein sequence ID" value="MCZ6161258.1"/>
    <property type="molecule type" value="Genomic_DNA"/>
</dbReference>
<evidence type="ECO:0000313" key="2">
    <source>
        <dbReference type="EMBL" id="MCZ6161258.1"/>
    </source>
</evidence>
<evidence type="ECO:0000313" key="3">
    <source>
        <dbReference type="Proteomes" id="UP001075461"/>
    </source>
</evidence>
<proteinExistence type="predicted"/>
<dbReference type="Proteomes" id="UP001075461">
    <property type="component" value="Unassembled WGS sequence"/>
</dbReference>
<dbReference type="RefSeq" id="WP_269479717.1">
    <property type="nucleotide sequence ID" value="NZ_JAPXGH010000002.1"/>
</dbReference>
<sequence>MPYCVEFGNFNSDSDFEMCKMEIENYLRDLQEYIQCLEDEINEAIEDKIKS</sequence>
<protein>
    <submittedName>
        <fullName evidence="2">Uncharacterized protein</fullName>
    </submittedName>
</protein>
<accession>A0A9Q4PTE0</accession>
<organism evidence="2 3">
    <name type="scientific">Campylobacter ureolyticus</name>
    <dbReference type="NCBI Taxonomy" id="827"/>
    <lineage>
        <taxon>Bacteria</taxon>
        <taxon>Pseudomonadati</taxon>
        <taxon>Campylobacterota</taxon>
        <taxon>Epsilonproteobacteria</taxon>
        <taxon>Campylobacterales</taxon>
        <taxon>Campylobacteraceae</taxon>
        <taxon>Campylobacter</taxon>
    </lineage>
</organism>
<dbReference type="AlphaFoldDB" id="A0A9Q4PTE0"/>
<reference evidence="2" key="1">
    <citation type="submission" date="2022-12" db="EMBL/GenBank/DDBJ databases">
        <title>Species Delineation and Comparative Genomics within the Campylobacter ureolyticus Complex.</title>
        <authorList>
            <person name="Maki J."/>
            <person name="Howard M."/>
            <person name="Connelly S."/>
            <person name="Hardy D.J."/>
            <person name="Cameron A."/>
        </authorList>
    </citation>
    <scope>NUCLEOTIDE SEQUENCE</scope>
    <source>
        <strain evidence="2">URMC_786</strain>
    </source>
</reference>
<evidence type="ECO:0000256" key="1">
    <source>
        <dbReference type="SAM" id="Coils"/>
    </source>
</evidence>
<gene>
    <name evidence="2" type="ORF">O6B92_02675</name>
</gene>
<comment type="caution">
    <text evidence="2">The sequence shown here is derived from an EMBL/GenBank/DDBJ whole genome shotgun (WGS) entry which is preliminary data.</text>
</comment>
<feature type="coiled-coil region" evidence="1">
    <location>
        <begin position="20"/>
        <end position="47"/>
    </location>
</feature>
<name>A0A9Q4PTE0_9BACT</name>
<keyword evidence="1" id="KW-0175">Coiled coil</keyword>